<dbReference type="VEuPathDB" id="FungiDB:SDRG_03060"/>
<gene>
    <name evidence="2" type="ORF">SDRG_03060</name>
</gene>
<feature type="domain" description="Integrase zinc-binding" evidence="1">
    <location>
        <begin position="87"/>
        <end position="125"/>
    </location>
</feature>
<organism evidence="2 3">
    <name type="scientific">Saprolegnia diclina (strain VS20)</name>
    <dbReference type="NCBI Taxonomy" id="1156394"/>
    <lineage>
        <taxon>Eukaryota</taxon>
        <taxon>Sar</taxon>
        <taxon>Stramenopiles</taxon>
        <taxon>Oomycota</taxon>
        <taxon>Saprolegniomycetes</taxon>
        <taxon>Saprolegniales</taxon>
        <taxon>Saprolegniaceae</taxon>
        <taxon>Saprolegnia</taxon>
    </lineage>
</organism>
<name>T0QNG6_SAPDV</name>
<dbReference type="RefSeq" id="XP_008606901.1">
    <property type="nucleotide sequence ID" value="XM_008608679.1"/>
</dbReference>
<dbReference type="EMBL" id="JH767138">
    <property type="protein sequence ID" value="EQC39629.1"/>
    <property type="molecule type" value="Genomic_DNA"/>
</dbReference>
<evidence type="ECO:0000313" key="2">
    <source>
        <dbReference type="EMBL" id="EQC39629.1"/>
    </source>
</evidence>
<dbReference type="Pfam" id="PF17921">
    <property type="entry name" value="Integrase_H2C2"/>
    <property type="match status" value="1"/>
</dbReference>
<dbReference type="GeneID" id="19943787"/>
<protein>
    <recommendedName>
        <fullName evidence="1">Integrase zinc-binding domain-containing protein</fullName>
    </recommendedName>
</protein>
<evidence type="ECO:0000313" key="3">
    <source>
        <dbReference type="Proteomes" id="UP000030762"/>
    </source>
</evidence>
<proteinExistence type="predicted"/>
<dbReference type="InParanoid" id="T0QNG6"/>
<accession>T0QNG6</accession>
<keyword evidence="3" id="KW-1185">Reference proteome</keyword>
<reference evidence="2 3" key="1">
    <citation type="submission" date="2012-04" db="EMBL/GenBank/DDBJ databases">
        <title>The Genome Sequence of Saprolegnia declina VS20.</title>
        <authorList>
            <consortium name="The Broad Institute Genome Sequencing Platform"/>
            <person name="Russ C."/>
            <person name="Nusbaum C."/>
            <person name="Tyler B."/>
            <person name="van West P."/>
            <person name="Dieguez-Uribeondo J."/>
            <person name="de Bruijn I."/>
            <person name="Tripathy S."/>
            <person name="Jiang R."/>
            <person name="Young S.K."/>
            <person name="Zeng Q."/>
            <person name="Gargeya S."/>
            <person name="Fitzgerald M."/>
            <person name="Haas B."/>
            <person name="Abouelleil A."/>
            <person name="Alvarado L."/>
            <person name="Arachchi H.M."/>
            <person name="Berlin A."/>
            <person name="Chapman S.B."/>
            <person name="Goldberg J."/>
            <person name="Griggs A."/>
            <person name="Gujja S."/>
            <person name="Hansen M."/>
            <person name="Howarth C."/>
            <person name="Imamovic A."/>
            <person name="Larimer J."/>
            <person name="McCowen C."/>
            <person name="Montmayeur A."/>
            <person name="Murphy C."/>
            <person name="Neiman D."/>
            <person name="Pearson M."/>
            <person name="Priest M."/>
            <person name="Roberts A."/>
            <person name="Saif S."/>
            <person name="Shea T."/>
            <person name="Sisk P."/>
            <person name="Sykes S."/>
            <person name="Wortman J."/>
            <person name="Nusbaum C."/>
            <person name="Birren B."/>
        </authorList>
    </citation>
    <scope>NUCLEOTIDE SEQUENCE [LARGE SCALE GENOMIC DNA]</scope>
    <source>
        <strain evidence="2 3">VS20</strain>
    </source>
</reference>
<dbReference type="Gene3D" id="1.10.340.70">
    <property type="match status" value="1"/>
</dbReference>
<dbReference type="InterPro" id="IPR041588">
    <property type="entry name" value="Integrase_H2C2"/>
</dbReference>
<dbReference type="AlphaFoldDB" id="T0QNG6"/>
<dbReference type="Proteomes" id="UP000030762">
    <property type="component" value="Unassembled WGS sequence"/>
</dbReference>
<evidence type="ECO:0000259" key="1">
    <source>
        <dbReference type="Pfam" id="PF17921"/>
    </source>
</evidence>
<dbReference type="OrthoDB" id="1430630at2759"/>
<sequence>MPSFVRTHVCQADADACSCNVTMLSPHGVTVVDVMWIRSDESVKAWFITDEPYFWTRKDFAFAGGLYFSGNNHRQRNLVVPDGMYGRTEAIEMMHDSKLAAHPGIDRTQLLVAQYFHWPLRRRRVVRPVA</sequence>